<feature type="region of interest" description="Disordered" evidence="12">
    <location>
        <begin position="722"/>
        <end position="747"/>
    </location>
</feature>
<evidence type="ECO:0000256" key="3">
    <source>
        <dbReference type="ARBA" id="ARBA00007739"/>
    </source>
</evidence>
<dbReference type="Pfam" id="PF00912">
    <property type="entry name" value="Transgly"/>
    <property type="match status" value="1"/>
</dbReference>
<feature type="domain" description="Glycosyl transferase family 51" evidence="14">
    <location>
        <begin position="136"/>
        <end position="299"/>
    </location>
</feature>
<keyword evidence="4" id="KW-0121">Carboxypeptidase</keyword>
<dbReference type="Gene3D" id="3.40.710.10">
    <property type="entry name" value="DD-peptidase/beta-lactamase superfamily"/>
    <property type="match status" value="1"/>
</dbReference>
<dbReference type="InterPro" id="IPR050396">
    <property type="entry name" value="Glycosyltr_51/Transpeptidase"/>
</dbReference>
<dbReference type="InterPro" id="IPR012338">
    <property type="entry name" value="Beta-lactam/transpept-like"/>
</dbReference>
<comment type="similarity">
    <text evidence="2">In the C-terminal section; belongs to the transpeptidase family.</text>
</comment>
<keyword evidence="7 15" id="KW-0808">Transferase</keyword>
<dbReference type="InterPro" id="IPR001264">
    <property type="entry name" value="Glyco_trans_51"/>
</dbReference>
<evidence type="ECO:0000256" key="1">
    <source>
        <dbReference type="ARBA" id="ARBA00004752"/>
    </source>
</evidence>
<comment type="catalytic activity">
    <reaction evidence="11">
        <text>[GlcNAc-(1-&gt;4)-Mur2Ac(oyl-L-Ala-gamma-D-Glu-L-Lys-D-Ala-D-Ala)](n)-di-trans,octa-cis-undecaprenyl diphosphate + beta-D-GlcNAc-(1-&gt;4)-Mur2Ac(oyl-L-Ala-gamma-D-Glu-L-Lys-D-Ala-D-Ala)-di-trans,octa-cis-undecaprenyl diphosphate = [GlcNAc-(1-&gt;4)-Mur2Ac(oyl-L-Ala-gamma-D-Glu-L-Lys-D-Ala-D-Ala)](n+1)-di-trans,octa-cis-undecaprenyl diphosphate + di-trans,octa-cis-undecaprenyl diphosphate + H(+)</text>
        <dbReference type="Rhea" id="RHEA:23708"/>
        <dbReference type="Rhea" id="RHEA-COMP:9602"/>
        <dbReference type="Rhea" id="RHEA-COMP:9603"/>
        <dbReference type="ChEBI" id="CHEBI:15378"/>
        <dbReference type="ChEBI" id="CHEBI:58405"/>
        <dbReference type="ChEBI" id="CHEBI:60033"/>
        <dbReference type="ChEBI" id="CHEBI:78435"/>
        <dbReference type="EC" id="2.4.99.28"/>
    </reaction>
</comment>
<dbReference type="PANTHER" id="PTHR32282">
    <property type="entry name" value="BINDING PROTEIN TRANSPEPTIDASE, PUTATIVE-RELATED"/>
    <property type="match status" value="1"/>
</dbReference>
<evidence type="ECO:0000256" key="8">
    <source>
        <dbReference type="ARBA" id="ARBA00022801"/>
    </source>
</evidence>
<dbReference type="InterPro" id="IPR036950">
    <property type="entry name" value="PBP_transglycosylase"/>
</dbReference>
<evidence type="ECO:0000313" key="15">
    <source>
        <dbReference type="EMBL" id="MFD1694861.1"/>
    </source>
</evidence>
<dbReference type="Pfam" id="PF00905">
    <property type="entry name" value="Transpeptidase"/>
    <property type="match status" value="1"/>
</dbReference>
<keyword evidence="16" id="KW-1185">Reference proteome</keyword>
<evidence type="ECO:0000256" key="2">
    <source>
        <dbReference type="ARBA" id="ARBA00007090"/>
    </source>
</evidence>
<dbReference type="Gene3D" id="1.10.3810.10">
    <property type="entry name" value="Biosynthetic peptidoglycan transglycosylase-like"/>
    <property type="match status" value="1"/>
</dbReference>
<protein>
    <recommendedName>
        <fullName evidence="10">peptidoglycan glycosyltransferase</fullName>
        <ecNumber evidence="10">2.4.99.28</ecNumber>
    </recommendedName>
</protein>
<feature type="region of interest" description="Disordered" evidence="12">
    <location>
        <begin position="1"/>
        <end position="28"/>
    </location>
</feature>
<name>A0ABW4JUC7_9HYPH</name>
<organism evidence="15 16">
    <name type="scientific">Roseibium aestuarii</name>
    <dbReference type="NCBI Taxonomy" id="2600299"/>
    <lineage>
        <taxon>Bacteria</taxon>
        <taxon>Pseudomonadati</taxon>
        <taxon>Pseudomonadota</taxon>
        <taxon>Alphaproteobacteria</taxon>
        <taxon>Hyphomicrobiales</taxon>
        <taxon>Stappiaceae</taxon>
        <taxon>Roseibium</taxon>
    </lineage>
</organism>
<accession>A0ABW4JUC7</accession>
<comment type="caution">
    <text evidence="15">The sequence shown here is derived from an EMBL/GenBank/DDBJ whole genome shotgun (WGS) entry which is preliminary data.</text>
</comment>
<gene>
    <name evidence="15" type="ORF">ACFSC7_04980</name>
</gene>
<dbReference type="NCBIfam" id="TIGR02074">
    <property type="entry name" value="PBP_1a_fam"/>
    <property type="match status" value="1"/>
</dbReference>
<dbReference type="GO" id="GO:0016757">
    <property type="term" value="F:glycosyltransferase activity"/>
    <property type="evidence" value="ECO:0007669"/>
    <property type="project" value="UniProtKB-KW"/>
</dbReference>
<comment type="pathway">
    <text evidence="1">Cell wall biogenesis; peptidoglycan biosynthesis.</text>
</comment>
<evidence type="ECO:0000256" key="6">
    <source>
        <dbReference type="ARBA" id="ARBA00022676"/>
    </source>
</evidence>
<proteinExistence type="inferred from homology"/>
<dbReference type="PANTHER" id="PTHR32282:SF33">
    <property type="entry name" value="PEPTIDOGLYCAN GLYCOSYLTRANSFERASE"/>
    <property type="match status" value="1"/>
</dbReference>
<evidence type="ECO:0000256" key="9">
    <source>
        <dbReference type="ARBA" id="ARBA00023268"/>
    </source>
</evidence>
<dbReference type="InterPro" id="IPR001460">
    <property type="entry name" value="PCN-bd_Tpept"/>
</dbReference>
<dbReference type="EMBL" id="JBHUFA010000001">
    <property type="protein sequence ID" value="MFD1694861.1"/>
    <property type="molecule type" value="Genomic_DNA"/>
</dbReference>
<evidence type="ECO:0000256" key="10">
    <source>
        <dbReference type="ARBA" id="ARBA00044770"/>
    </source>
</evidence>
<dbReference type="RefSeq" id="WP_188318783.1">
    <property type="nucleotide sequence ID" value="NZ_JBHUFA010000001.1"/>
</dbReference>
<dbReference type="Proteomes" id="UP001597327">
    <property type="component" value="Unassembled WGS sequence"/>
</dbReference>
<evidence type="ECO:0000256" key="5">
    <source>
        <dbReference type="ARBA" id="ARBA00022670"/>
    </source>
</evidence>
<evidence type="ECO:0000313" key="16">
    <source>
        <dbReference type="Proteomes" id="UP001597327"/>
    </source>
</evidence>
<evidence type="ECO:0000256" key="4">
    <source>
        <dbReference type="ARBA" id="ARBA00022645"/>
    </source>
</evidence>
<keyword evidence="5" id="KW-0645">Protease</keyword>
<feature type="domain" description="Penicillin-binding protein transpeptidase" evidence="13">
    <location>
        <begin position="391"/>
        <end position="623"/>
    </location>
</feature>
<evidence type="ECO:0000256" key="11">
    <source>
        <dbReference type="ARBA" id="ARBA00049902"/>
    </source>
</evidence>
<comment type="similarity">
    <text evidence="3">In the N-terminal section; belongs to the glycosyltransferase 51 family.</text>
</comment>
<keyword evidence="9" id="KW-0511">Multifunctional enzyme</keyword>
<dbReference type="SUPFAM" id="SSF53955">
    <property type="entry name" value="Lysozyme-like"/>
    <property type="match status" value="1"/>
</dbReference>
<dbReference type="EC" id="2.4.99.28" evidence="10"/>
<evidence type="ECO:0000259" key="13">
    <source>
        <dbReference type="Pfam" id="PF00905"/>
    </source>
</evidence>
<evidence type="ECO:0000259" key="14">
    <source>
        <dbReference type="Pfam" id="PF00912"/>
    </source>
</evidence>
<dbReference type="SUPFAM" id="SSF56601">
    <property type="entry name" value="beta-lactamase/transpeptidase-like"/>
    <property type="match status" value="1"/>
</dbReference>
<keyword evidence="8" id="KW-0378">Hydrolase</keyword>
<reference evidence="16" key="1">
    <citation type="journal article" date="2019" name="Int. J. Syst. Evol. Microbiol.">
        <title>The Global Catalogue of Microorganisms (GCM) 10K type strain sequencing project: providing services to taxonomists for standard genome sequencing and annotation.</title>
        <authorList>
            <consortium name="The Broad Institute Genomics Platform"/>
            <consortium name="The Broad Institute Genome Sequencing Center for Infectious Disease"/>
            <person name="Wu L."/>
            <person name="Ma J."/>
        </authorList>
    </citation>
    <scope>NUCLEOTIDE SEQUENCE [LARGE SCALE GENOMIC DNA]</scope>
    <source>
        <strain evidence="16">JCM 3369</strain>
    </source>
</reference>
<evidence type="ECO:0000256" key="7">
    <source>
        <dbReference type="ARBA" id="ARBA00022679"/>
    </source>
</evidence>
<keyword evidence="6 15" id="KW-0328">Glycosyltransferase</keyword>
<sequence>MADEDRTEDGAQTAPERAESVPTPPRPRRKVSHWLLGLDAWIDSGLWALGTGLRRGFEAYDGALRRFRARGIWKVLAELSSEGVTWGLVGLVVLLAFAQPAFEATRHADWKTTDDFAVTFLDRNGKEIGKRGIVLNDSVPLEEIPDSLVKATLATEDRRFFVHFGIDVLGTFRAIVENARAGGVVQGGSSLTQQLAKNLFLSNERTLGRKVKEAYLALWLEANLTKNEILKLYLDRAYMGGGVFGVTAAADFYFDKNVRELTLAESAMLAGLYKAPAKYAPHVNLPAARARANEVLTNMVQAGFLTEGQVIGARRNPAQAVDRGQQQLPEYYLDWALDEVKKLARRNPALARDRIVTVRTPFDPAVQRQADLTVASILDENRKIRDVHEAATVVMRPDGAVVSMVGGSSYGESQFNRAVNALRQPGSSFKPFVYMTAFMNGYDKDSIVPDRPISIGNWSPRNYGRSYVGPVSLKLALTKSINTVPVRLAQAIGRKKIIETAYRMGLTHELEDVVTLPIGSSEVSVIDMTASYATFASGGLKATPYAVVEVMNSEGRVLYSRSRDEGAAERVLPEDKVAEMNDILVNVVEAGTGGRARIDGVIAAGKTGTTSAYRDAWFVGYTGNFVSAVWVGNDDFTSTRRVTGGSLPAMIWQGIMAFAHRDIELAPMPGVDPASLKRFPKDGQSVAADQKSQPQLLSRETQAVLKEISEALEAIAPQVDAALPGEAAPQDGRSDLALATANGETRP</sequence>
<evidence type="ECO:0000256" key="12">
    <source>
        <dbReference type="SAM" id="MobiDB-lite"/>
    </source>
</evidence>
<dbReference type="InterPro" id="IPR023346">
    <property type="entry name" value="Lysozyme-like_dom_sf"/>
</dbReference>